<evidence type="ECO:0008006" key="3">
    <source>
        <dbReference type="Google" id="ProtNLM"/>
    </source>
</evidence>
<evidence type="ECO:0000313" key="2">
    <source>
        <dbReference type="Proteomes" id="UP000248012"/>
    </source>
</evidence>
<organism evidence="1 2">
    <name type="scientific">Litorivita pollutaquae</name>
    <dbReference type="NCBI Taxonomy" id="2200892"/>
    <lineage>
        <taxon>Bacteria</taxon>
        <taxon>Pseudomonadati</taxon>
        <taxon>Pseudomonadota</taxon>
        <taxon>Alphaproteobacteria</taxon>
        <taxon>Rhodobacterales</taxon>
        <taxon>Paracoccaceae</taxon>
        <taxon>Litorivita</taxon>
    </lineage>
</organism>
<comment type="caution">
    <text evidence="1">The sequence shown here is derived from an EMBL/GenBank/DDBJ whole genome shotgun (WGS) entry which is preliminary data.</text>
</comment>
<keyword evidence="2" id="KW-1185">Reference proteome</keyword>
<dbReference type="RefSeq" id="WP_110794700.1">
    <property type="nucleotide sequence ID" value="NZ_KZ826481.1"/>
</dbReference>
<reference evidence="1 2" key="1">
    <citation type="submission" date="2018-05" db="EMBL/GenBank/DDBJ databases">
        <title>Oceanovita maritima gen. nov., sp. nov., a marine bacterium in the family Rhodobacteraceae isolated from surface seawater of Lundu port Xiamen, China.</title>
        <authorList>
            <person name="Hetharua B.H."/>
            <person name="Min D."/>
            <person name="Liao H."/>
            <person name="Tian Y."/>
        </authorList>
    </citation>
    <scope>NUCLEOTIDE SEQUENCE [LARGE SCALE GENOMIC DNA]</scope>
    <source>
        <strain evidence="1 2">FSX-11</strain>
    </source>
</reference>
<dbReference type="Proteomes" id="UP000248012">
    <property type="component" value="Unassembled WGS sequence"/>
</dbReference>
<dbReference type="EMBL" id="QFVT01000002">
    <property type="protein sequence ID" value="PYC49124.1"/>
    <property type="molecule type" value="Genomic_DNA"/>
</dbReference>
<proteinExistence type="predicted"/>
<sequence length="111" mass="11493">MQGFYALYYTGVSGFGHAVLIINDGIVTGADATGGVYDGRYTVGDGGEFEIEVTLTVPAGATLVTGQTLTDEFSKTISAKLRAGFADGQPVPVQTPMGPVNAIFKKVRGMA</sequence>
<name>A0A2V4N2Z0_9RHOB</name>
<dbReference type="OrthoDB" id="8480767at2"/>
<evidence type="ECO:0000313" key="1">
    <source>
        <dbReference type="EMBL" id="PYC49124.1"/>
    </source>
</evidence>
<accession>A0A2V4N2Z0</accession>
<gene>
    <name evidence="1" type="ORF">DI396_03490</name>
</gene>
<dbReference type="AlphaFoldDB" id="A0A2V4N2Z0"/>
<protein>
    <recommendedName>
        <fullName evidence="3">T3SS negative regulator,GrlR</fullName>
    </recommendedName>
</protein>